<evidence type="ECO:0000256" key="3">
    <source>
        <dbReference type="ARBA" id="ARBA00022729"/>
    </source>
</evidence>
<accession>A0ABV8WEW9</accession>
<feature type="signal peptide" evidence="6">
    <location>
        <begin position="1"/>
        <end position="34"/>
    </location>
</feature>
<feature type="domain" description="CopC" evidence="7">
    <location>
        <begin position="35"/>
        <end position="127"/>
    </location>
</feature>
<dbReference type="Pfam" id="PF04234">
    <property type="entry name" value="CopC"/>
    <property type="match status" value="1"/>
</dbReference>
<keyword evidence="9" id="KW-1185">Reference proteome</keyword>
<dbReference type="InterPro" id="IPR007348">
    <property type="entry name" value="CopC_dom"/>
</dbReference>
<evidence type="ECO:0000313" key="9">
    <source>
        <dbReference type="Proteomes" id="UP001595778"/>
    </source>
</evidence>
<dbReference type="SUPFAM" id="SSF81296">
    <property type="entry name" value="E set domains"/>
    <property type="match status" value="1"/>
</dbReference>
<evidence type="ECO:0000256" key="1">
    <source>
        <dbReference type="ARBA" id="ARBA00004196"/>
    </source>
</evidence>
<keyword evidence="5" id="KW-0812">Transmembrane</keyword>
<protein>
    <submittedName>
        <fullName evidence="8">Copper resistance protein CopC</fullName>
    </submittedName>
</protein>
<dbReference type="InterPro" id="IPR032694">
    <property type="entry name" value="CopC/D"/>
</dbReference>
<feature type="chain" id="PRO_5047421139" evidence="6">
    <location>
        <begin position="35"/>
        <end position="196"/>
    </location>
</feature>
<dbReference type="PANTHER" id="PTHR34820:SF4">
    <property type="entry name" value="INNER MEMBRANE PROTEIN YEBZ"/>
    <property type="match status" value="1"/>
</dbReference>
<dbReference type="EMBL" id="JBHSDQ010000001">
    <property type="protein sequence ID" value="MFC4395196.1"/>
    <property type="molecule type" value="Genomic_DNA"/>
</dbReference>
<dbReference type="InterPro" id="IPR014755">
    <property type="entry name" value="Cu-Rt/internalin_Ig-like"/>
</dbReference>
<gene>
    <name evidence="8" type="ORF">ACFO0G_03765</name>
</gene>
<keyword evidence="2" id="KW-0479">Metal-binding</keyword>
<evidence type="ECO:0000256" key="4">
    <source>
        <dbReference type="ARBA" id="ARBA00023008"/>
    </source>
</evidence>
<evidence type="ECO:0000259" key="7">
    <source>
        <dbReference type="Pfam" id="PF04234"/>
    </source>
</evidence>
<feature type="transmembrane region" description="Helical" evidence="5">
    <location>
        <begin position="164"/>
        <end position="185"/>
    </location>
</feature>
<organism evidence="8 9">
    <name type="scientific">Arthrobacter sedimenti</name>
    <dbReference type="NCBI Taxonomy" id="2694931"/>
    <lineage>
        <taxon>Bacteria</taxon>
        <taxon>Bacillati</taxon>
        <taxon>Actinomycetota</taxon>
        <taxon>Actinomycetes</taxon>
        <taxon>Micrococcales</taxon>
        <taxon>Micrococcaceae</taxon>
        <taxon>Arthrobacter</taxon>
    </lineage>
</organism>
<evidence type="ECO:0000256" key="2">
    <source>
        <dbReference type="ARBA" id="ARBA00022723"/>
    </source>
</evidence>
<evidence type="ECO:0000256" key="6">
    <source>
        <dbReference type="SAM" id="SignalP"/>
    </source>
</evidence>
<dbReference type="Proteomes" id="UP001595778">
    <property type="component" value="Unassembled WGS sequence"/>
</dbReference>
<proteinExistence type="predicted"/>
<keyword evidence="5" id="KW-0472">Membrane</keyword>
<name>A0ABV8WEW9_9MICC</name>
<evidence type="ECO:0000256" key="5">
    <source>
        <dbReference type="SAM" id="Phobius"/>
    </source>
</evidence>
<dbReference type="RefSeq" id="WP_376976472.1">
    <property type="nucleotide sequence ID" value="NZ_JBHSDQ010000001.1"/>
</dbReference>
<dbReference type="InterPro" id="IPR014756">
    <property type="entry name" value="Ig_E-set"/>
</dbReference>
<evidence type="ECO:0000313" key="8">
    <source>
        <dbReference type="EMBL" id="MFC4395196.1"/>
    </source>
</evidence>
<keyword evidence="3 6" id="KW-0732">Signal</keyword>
<keyword evidence="4" id="KW-0186">Copper</keyword>
<reference evidence="9" key="1">
    <citation type="journal article" date="2019" name="Int. J. Syst. Evol. Microbiol.">
        <title>The Global Catalogue of Microorganisms (GCM) 10K type strain sequencing project: providing services to taxonomists for standard genome sequencing and annotation.</title>
        <authorList>
            <consortium name="The Broad Institute Genomics Platform"/>
            <consortium name="The Broad Institute Genome Sequencing Center for Infectious Disease"/>
            <person name="Wu L."/>
            <person name="Ma J."/>
        </authorList>
    </citation>
    <scope>NUCLEOTIDE SEQUENCE [LARGE SCALE GENOMIC DNA]</scope>
    <source>
        <strain evidence="9">PJ61</strain>
    </source>
</reference>
<comment type="subcellular location">
    <subcellularLocation>
        <location evidence="1">Cell envelope</location>
    </subcellularLocation>
</comment>
<comment type="caution">
    <text evidence="8">The sequence shown here is derived from an EMBL/GenBank/DDBJ whole genome shotgun (WGS) entry which is preliminary data.</text>
</comment>
<dbReference type="PANTHER" id="PTHR34820">
    <property type="entry name" value="INNER MEMBRANE PROTEIN YEBZ"/>
    <property type="match status" value="1"/>
</dbReference>
<sequence length="196" mass="19862">MEAQNKNRQSWPARLLLTLATAAFLVLPAAAAQAHDALESSDPADGATVQSVPAKIGLTFDRTPIAINSIVRVEDSTGTDQADGAVEIVDNHVSQAVKVGAPAGKYTVVWRVVSSDGHPIEGTFSFTANSANAGGSPGSAGASSAAPTTAAPAQAATQSGQVPWALVGGIAAILVLALVVTGIFVRRRLQGSDPEQ</sequence>
<keyword evidence="5" id="KW-1133">Transmembrane helix</keyword>
<dbReference type="Gene3D" id="2.60.40.1220">
    <property type="match status" value="1"/>
</dbReference>